<name>A0A4C1W3K7_EUMVA</name>
<protein>
    <submittedName>
        <fullName evidence="2">Uncharacterized protein</fullName>
    </submittedName>
</protein>
<evidence type="ECO:0000313" key="2">
    <source>
        <dbReference type="EMBL" id="GBP45089.1"/>
    </source>
</evidence>
<dbReference type="Proteomes" id="UP000299102">
    <property type="component" value="Unassembled WGS sequence"/>
</dbReference>
<gene>
    <name evidence="2" type="ORF">EVAR_33194_1</name>
</gene>
<proteinExistence type="predicted"/>
<feature type="compositionally biased region" description="Basic and acidic residues" evidence="1">
    <location>
        <begin position="60"/>
        <end position="74"/>
    </location>
</feature>
<organism evidence="2 3">
    <name type="scientific">Eumeta variegata</name>
    <name type="common">Bagworm moth</name>
    <name type="synonym">Eumeta japonica</name>
    <dbReference type="NCBI Taxonomy" id="151549"/>
    <lineage>
        <taxon>Eukaryota</taxon>
        <taxon>Metazoa</taxon>
        <taxon>Ecdysozoa</taxon>
        <taxon>Arthropoda</taxon>
        <taxon>Hexapoda</taxon>
        <taxon>Insecta</taxon>
        <taxon>Pterygota</taxon>
        <taxon>Neoptera</taxon>
        <taxon>Endopterygota</taxon>
        <taxon>Lepidoptera</taxon>
        <taxon>Glossata</taxon>
        <taxon>Ditrysia</taxon>
        <taxon>Tineoidea</taxon>
        <taxon>Psychidae</taxon>
        <taxon>Oiketicinae</taxon>
        <taxon>Eumeta</taxon>
    </lineage>
</organism>
<dbReference type="AlphaFoldDB" id="A0A4C1W3K7"/>
<reference evidence="2 3" key="1">
    <citation type="journal article" date="2019" name="Commun. Biol.">
        <title>The bagworm genome reveals a unique fibroin gene that provides high tensile strength.</title>
        <authorList>
            <person name="Kono N."/>
            <person name="Nakamura H."/>
            <person name="Ohtoshi R."/>
            <person name="Tomita M."/>
            <person name="Numata K."/>
            <person name="Arakawa K."/>
        </authorList>
    </citation>
    <scope>NUCLEOTIDE SEQUENCE [LARGE SCALE GENOMIC DNA]</scope>
</reference>
<dbReference type="EMBL" id="BGZK01000464">
    <property type="protein sequence ID" value="GBP45089.1"/>
    <property type="molecule type" value="Genomic_DNA"/>
</dbReference>
<comment type="caution">
    <text evidence="2">The sequence shown here is derived from an EMBL/GenBank/DDBJ whole genome shotgun (WGS) entry which is preliminary data.</text>
</comment>
<sequence length="114" mass="13099">MTLILNVNVYLTWDPYITSVINIILFEKRDHDRQHVAGIRENKQPSSLVVVTRNTQVARECHERSHSLRKDKTQNSKNAECGRTTITDKAQRIGNRAGEGDVQRMNTLNAFYDS</sequence>
<evidence type="ECO:0000256" key="1">
    <source>
        <dbReference type="SAM" id="MobiDB-lite"/>
    </source>
</evidence>
<evidence type="ECO:0000313" key="3">
    <source>
        <dbReference type="Proteomes" id="UP000299102"/>
    </source>
</evidence>
<accession>A0A4C1W3K7</accession>
<keyword evidence="3" id="KW-1185">Reference proteome</keyword>
<feature type="region of interest" description="Disordered" evidence="1">
    <location>
        <begin position="60"/>
        <end position="87"/>
    </location>
</feature>